<gene>
    <name evidence="2" type="ORF">L9F63_006875</name>
</gene>
<proteinExistence type="predicted"/>
<reference evidence="2" key="1">
    <citation type="journal article" date="2023" name="IScience">
        <title>Live-bearing cockroach genome reveals convergent evolutionary mechanisms linked to viviparity in insects and beyond.</title>
        <authorList>
            <person name="Fouks B."/>
            <person name="Harrison M.C."/>
            <person name="Mikhailova A.A."/>
            <person name="Marchal E."/>
            <person name="English S."/>
            <person name="Carruthers M."/>
            <person name="Jennings E.C."/>
            <person name="Chiamaka E.L."/>
            <person name="Frigard R.A."/>
            <person name="Pippel M."/>
            <person name="Attardo G.M."/>
            <person name="Benoit J.B."/>
            <person name="Bornberg-Bauer E."/>
            <person name="Tobe S.S."/>
        </authorList>
    </citation>
    <scope>NUCLEOTIDE SEQUENCE</scope>
    <source>
        <strain evidence="2">Stay&amp;Tobe</strain>
    </source>
</reference>
<organism evidence="2 3">
    <name type="scientific">Diploptera punctata</name>
    <name type="common">Pacific beetle cockroach</name>
    <dbReference type="NCBI Taxonomy" id="6984"/>
    <lineage>
        <taxon>Eukaryota</taxon>
        <taxon>Metazoa</taxon>
        <taxon>Ecdysozoa</taxon>
        <taxon>Arthropoda</taxon>
        <taxon>Hexapoda</taxon>
        <taxon>Insecta</taxon>
        <taxon>Pterygota</taxon>
        <taxon>Neoptera</taxon>
        <taxon>Polyneoptera</taxon>
        <taxon>Dictyoptera</taxon>
        <taxon>Blattodea</taxon>
        <taxon>Blaberoidea</taxon>
        <taxon>Blaberidae</taxon>
        <taxon>Diplopterinae</taxon>
        <taxon>Diploptera</taxon>
    </lineage>
</organism>
<feature type="transmembrane region" description="Helical" evidence="1">
    <location>
        <begin position="16"/>
        <end position="37"/>
    </location>
</feature>
<dbReference type="AlphaFoldDB" id="A0AAD7Z998"/>
<dbReference type="Proteomes" id="UP001233999">
    <property type="component" value="Unassembled WGS sequence"/>
</dbReference>
<keyword evidence="1" id="KW-1133">Transmembrane helix</keyword>
<evidence type="ECO:0000313" key="3">
    <source>
        <dbReference type="Proteomes" id="UP001233999"/>
    </source>
</evidence>
<feature type="transmembrane region" description="Helical" evidence="1">
    <location>
        <begin position="43"/>
        <end position="61"/>
    </location>
</feature>
<keyword evidence="1" id="KW-0812">Transmembrane</keyword>
<reference evidence="2" key="2">
    <citation type="submission" date="2023-05" db="EMBL/GenBank/DDBJ databases">
        <authorList>
            <person name="Fouks B."/>
        </authorList>
    </citation>
    <scope>NUCLEOTIDE SEQUENCE</scope>
    <source>
        <strain evidence="2">Stay&amp;Tobe</strain>
        <tissue evidence="2">Testes</tissue>
    </source>
</reference>
<keyword evidence="3" id="KW-1185">Reference proteome</keyword>
<evidence type="ECO:0000256" key="1">
    <source>
        <dbReference type="SAM" id="Phobius"/>
    </source>
</evidence>
<feature type="non-terminal residue" evidence="2">
    <location>
        <position position="1"/>
    </location>
</feature>
<accession>A0AAD7Z998</accession>
<evidence type="ECO:0000313" key="2">
    <source>
        <dbReference type="EMBL" id="KAJ9576276.1"/>
    </source>
</evidence>
<sequence length="95" mass="11149">NRRIFMVLKKYKLNSNLFYVINNYFIFISSTFYIPFVNSRLQLLKQFCSFCAIGLFGSVLLNNCLSRVISCSLILTAKFNLLQIYIISLLLMLRM</sequence>
<protein>
    <submittedName>
        <fullName evidence="2">Uncharacterized protein</fullName>
    </submittedName>
</protein>
<feature type="transmembrane region" description="Helical" evidence="1">
    <location>
        <begin position="73"/>
        <end position="93"/>
    </location>
</feature>
<name>A0AAD7Z998_DIPPU</name>
<keyword evidence="1" id="KW-0472">Membrane</keyword>
<dbReference type="EMBL" id="JASPKZ010009802">
    <property type="protein sequence ID" value="KAJ9576276.1"/>
    <property type="molecule type" value="Genomic_DNA"/>
</dbReference>
<comment type="caution">
    <text evidence="2">The sequence shown here is derived from an EMBL/GenBank/DDBJ whole genome shotgun (WGS) entry which is preliminary data.</text>
</comment>
<feature type="non-terminal residue" evidence="2">
    <location>
        <position position="95"/>
    </location>
</feature>